<dbReference type="Proteomes" id="UP000249402">
    <property type="component" value="Unassembled WGS sequence"/>
</dbReference>
<sequence length="111" mass="12517">LKQLIDQLIVLGANKPLIEQVFIKFVHGLTRPGSCVETSLDIIKETTASFKRHDQELLSEEATEASLTLIWKLVNQMISNGNLSVARQWCLFLLEGPVFHISPSNKAKLFR</sequence>
<dbReference type="AlphaFoldDB" id="A0A395GPD1"/>
<evidence type="ECO:0000313" key="2">
    <source>
        <dbReference type="EMBL" id="RAK97224.1"/>
    </source>
</evidence>
<dbReference type="Pfam" id="PF08631">
    <property type="entry name" value="SPO22"/>
    <property type="match status" value="1"/>
</dbReference>
<dbReference type="InterPro" id="IPR013940">
    <property type="entry name" value="Spo22/ZIP4/TEX11"/>
</dbReference>
<evidence type="ECO:0000256" key="1">
    <source>
        <dbReference type="ARBA" id="ARBA00023254"/>
    </source>
</evidence>
<reference evidence="2 3" key="1">
    <citation type="submission" date="2018-02" db="EMBL/GenBank/DDBJ databases">
        <title>The genomes of Aspergillus section Nigri reveals drivers in fungal speciation.</title>
        <authorList>
            <consortium name="DOE Joint Genome Institute"/>
            <person name="Vesth T.C."/>
            <person name="Nybo J."/>
            <person name="Theobald S."/>
            <person name="Brandl J."/>
            <person name="Frisvad J.C."/>
            <person name="Nielsen K.F."/>
            <person name="Lyhne E.K."/>
            <person name="Kogle M.E."/>
            <person name="Kuo A."/>
            <person name="Riley R."/>
            <person name="Clum A."/>
            <person name="Nolan M."/>
            <person name="Lipzen A."/>
            <person name="Salamov A."/>
            <person name="Henrissat B."/>
            <person name="Wiebenga A."/>
            <person name="De vries R.P."/>
            <person name="Grigoriev I.V."/>
            <person name="Mortensen U.H."/>
            <person name="Andersen M.R."/>
            <person name="Baker S.E."/>
        </authorList>
    </citation>
    <scope>NUCLEOTIDE SEQUENCE [LARGE SCALE GENOMIC DNA]</scope>
    <source>
        <strain evidence="2 3">CBS 121593</strain>
    </source>
</reference>
<protein>
    <submittedName>
        <fullName evidence="2">Uncharacterized protein</fullName>
    </submittedName>
</protein>
<dbReference type="RefSeq" id="XP_025571552.1">
    <property type="nucleotide sequence ID" value="XM_025716153.1"/>
</dbReference>
<name>A0A395GPD1_9EURO</name>
<evidence type="ECO:0000313" key="3">
    <source>
        <dbReference type="Proteomes" id="UP000249402"/>
    </source>
</evidence>
<keyword evidence="1" id="KW-0469">Meiosis</keyword>
<accession>A0A395GPD1</accession>
<dbReference type="GeneID" id="37221018"/>
<keyword evidence="3" id="KW-1185">Reference proteome</keyword>
<feature type="non-terminal residue" evidence="2">
    <location>
        <position position="1"/>
    </location>
</feature>
<organism evidence="2 3">
    <name type="scientific">Aspergillus ibericus CBS 121593</name>
    <dbReference type="NCBI Taxonomy" id="1448316"/>
    <lineage>
        <taxon>Eukaryota</taxon>
        <taxon>Fungi</taxon>
        <taxon>Dikarya</taxon>
        <taxon>Ascomycota</taxon>
        <taxon>Pezizomycotina</taxon>
        <taxon>Eurotiomycetes</taxon>
        <taxon>Eurotiomycetidae</taxon>
        <taxon>Eurotiales</taxon>
        <taxon>Aspergillaceae</taxon>
        <taxon>Aspergillus</taxon>
        <taxon>Aspergillus subgen. Circumdati</taxon>
    </lineage>
</organism>
<dbReference type="GO" id="GO:0051321">
    <property type="term" value="P:meiotic cell cycle"/>
    <property type="evidence" value="ECO:0007669"/>
    <property type="project" value="UniProtKB-KW"/>
</dbReference>
<dbReference type="VEuPathDB" id="FungiDB:BO80DRAFT_364538"/>
<dbReference type="EMBL" id="KZ824465">
    <property type="protein sequence ID" value="RAK97224.1"/>
    <property type="molecule type" value="Genomic_DNA"/>
</dbReference>
<gene>
    <name evidence="2" type="ORF">BO80DRAFT_364538</name>
</gene>
<proteinExistence type="predicted"/>